<proteinExistence type="inferred from homology"/>
<feature type="compositionally biased region" description="Acidic residues" evidence="4">
    <location>
        <begin position="1"/>
        <end position="20"/>
    </location>
</feature>
<feature type="compositionally biased region" description="Polar residues" evidence="4">
    <location>
        <begin position="223"/>
        <end position="237"/>
    </location>
</feature>
<dbReference type="PANTHER" id="PTHR12842:SF6">
    <property type="entry name" value="FI01459P"/>
    <property type="match status" value="1"/>
</dbReference>
<feature type="compositionally biased region" description="Basic and acidic residues" evidence="4">
    <location>
        <begin position="241"/>
        <end position="251"/>
    </location>
</feature>
<feature type="compositionally biased region" description="Polar residues" evidence="4">
    <location>
        <begin position="29"/>
        <end position="50"/>
    </location>
</feature>
<dbReference type="InterPro" id="IPR007998">
    <property type="entry name" value="DUF719"/>
</dbReference>
<name>A0AAN9W1E4_9ORTH</name>
<gene>
    <name evidence="5" type="ORF">R5R35_001565</name>
</gene>
<feature type="compositionally biased region" description="Basic and acidic residues" evidence="4">
    <location>
        <begin position="114"/>
        <end position="131"/>
    </location>
</feature>
<dbReference type="Proteomes" id="UP001378592">
    <property type="component" value="Unassembled WGS sequence"/>
</dbReference>
<protein>
    <recommendedName>
        <fullName evidence="7">Protein FAM114A2</fullName>
    </recommendedName>
</protein>
<dbReference type="PANTHER" id="PTHR12842">
    <property type="entry name" value="FI01459P"/>
    <property type="match status" value="1"/>
</dbReference>
<evidence type="ECO:0000313" key="6">
    <source>
        <dbReference type="Proteomes" id="UP001378592"/>
    </source>
</evidence>
<keyword evidence="6" id="KW-1185">Reference proteome</keyword>
<feature type="region of interest" description="Disordered" evidence="4">
    <location>
        <begin position="104"/>
        <end position="156"/>
    </location>
</feature>
<dbReference type="EMBL" id="JAZDUA010000002">
    <property type="protein sequence ID" value="KAK7874478.1"/>
    <property type="molecule type" value="Genomic_DNA"/>
</dbReference>
<evidence type="ECO:0000256" key="2">
    <source>
        <dbReference type="ARBA" id="ARBA00022553"/>
    </source>
</evidence>
<dbReference type="Pfam" id="PF05334">
    <property type="entry name" value="DUF719"/>
    <property type="match status" value="1"/>
</dbReference>
<reference evidence="5 6" key="1">
    <citation type="submission" date="2024-03" db="EMBL/GenBank/DDBJ databases">
        <title>The genome assembly and annotation of the cricket Gryllus longicercus Weissman &amp; Gray.</title>
        <authorList>
            <person name="Szrajer S."/>
            <person name="Gray D."/>
            <person name="Ylla G."/>
        </authorList>
    </citation>
    <scope>NUCLEOTIDE SEQUENCE [LARGE SCALE GENOMIC DNA]</scope>
    <source>
        <strain evidence="5">DAG 2021-001</strain>
        <tissue evidence="5">Whole body minus gut</tissue>
    </source>
</reference>
<evidence type="ECO:0008006" key="7">
    <source>
        <dbReference type="Google" id="ProtNLM"/>
    </source>
</evidence>
<accession>A0AAN9W1E4</accession>
<organism evidence="5 6">
    <name type="scientific">Gryllus longicercus</name>
    <dbReference type="NCBI Taxonomy" id="2509291"/>
    <lineage>
        <taxon>Eukaryota</taxon>
        <taxon>Metazoa</taxon>
        <taxon>Ecdysozoa</taxon>
        <taxon>Arthropoda</taxon>
        <taxon>Hexapoda</taxon>
        <taxon>Insecta</taxon>
        <taxon>Pterygota</taxon>
        <taxon>Neoptera</taxon>
        <taxon>Polyneoptera</taxon>
        <taxon>Orthoptera</taxon>
        <taxon>Ensifera</taxon>
        <taxon>Gryllidea</taxon>
        <taxon>Grylloidea</taxon>
        <taxon>Gryllidae</taxon>
        <taxon>Gryllinae</taxon>
        <taxon>Gryllus</taxon>
    </lineage>
</organism>
<keyword evidence="2" id="KW-0597">Phosphoprotein</keyword>
<comment type="caution">
    <text evidence="5">The sequence shown here is derived from an EMBL/GenBank/DDBJ whole genome shotgun (WGS) entry which is preliminary data.</text>
</comment>
<evidence type="ECO:0000256" key="3">
    <source>
        <dbReference type="SAM" id="Coils"/>
    </source>
</evidence>
<evidence type="ECO:0000256" key="4">
    <source>
        <dbReference type="SAM" id="MobiDB-lite"/>
    </source>
</evidence>
<keyword evidence="3" id="KW-0175">Coiled coil</keyword>
<comment type="similarity">
    <text evidence="1">Belongs to the FAM114 family.</text>
</comment>
<feature type="region of interest" description="Disordered" evidence="4">
    <location>
        <begin position="187"/>
        <end position="208"/>
    </location>
</feature>
<evidence type="ECO:0000313" key="5">
    <source>
        <dbReference type="EMBL" id="KAK7874478.1"/>
    </source>
</evidence>
<sequence>MATSDSEDFESADEDWEEGTDSVKENLKQDSTSIKATLNSKSPSVNITEEPSSEKIISKVQENLLQKPLEKKVIIQETKLETRAIHTESTEEEHVIKNLKQVTLAEGDNNSVKVDNKKISSNSDSDKETKQSDPYVMGDHSPVVKGASSKPLPKEDVVQEVKHSEILVKTDSKYSEVGQDIKFKSKERETNSNVATADPVLEGETDGWECEDEDLIDDLIAESSSDIKMDSVQSDSVANEKISDGGKRDSDSNIQMDAVLNKLSDSVENEKSVSDGGGSWAGWGSWGVTSLLSTATESVSTLTNQVSQGLSTVLETGLGVPDPEELAKQQIEEEKKLLAADKERSELEEEEKRGEESSGLFGFGRVISGVSKLVETASTKVVSGGLDTLETIGKKTMEVLQEGDPGLRKKRAIFSDKVVLSQILREAKDKAELEDKAMRNTEEARKVHFETLFDDYHGLVHLEALEMLSKQCNIKLQSVLINTPSSDVADLQESIAEIKDLCQLPDEEDAEGASFETLEVKLADIGKGLGVPVANQKLIKTWQEIDQWLQECRNKQRSAKEETVENAEYSAPSAQEIHQKAIGTLARLTAEAVEQFHKTAELLLVYEKRNPCEEAKILLEMTSVFSLQVSTSATVFSENLNTCSEYAEKSEIVNSHITNVFLEAANSSSYIQEAFQLLIPVLQVGAVLP</sequence>
<feature type="coiled-coil region" evidence="3">
    <location>
        <begin position="324"/>
        <end position="357"/>
    </location>
</feature>
<dbReference type="AlphaFoldDB" id="A0AAN9W1E4"/>
<feature type="region of interest" description="Disordered" evidence="4">
    <location>
        <begin position="1"/>
        <end position="54"/>
    </location>
</feature>
<feature type="region of interest" description="Disordered" evidence="4">
    <location>
        <begin position="223"/>
        <end position="254"/>
    </location>
</feature>
<evidence type="ECO:0000256" key="1">
    <source>
        <dbReference type="ARBA" id="ARBA00006903"/>
    </source>
</evidence>